<feature type="transmembrane region" description="Helical" evidence="6">
    <location>
        <begin position="313"/>
        <end position="332"/>
    </location>
</feature>
<feature type="transmembrane region" description="Helical" evidence="6">
    <location>
        <begin position="407"/>
        <end position="430"/>
    </location>
</feature>
<dbReference type="GO" id="GO:0022857">
    <property type="term" value="F:transmembrane transporter activity"/>
    <property type="evidence" value="ECO:0007669"/>
    <property type="project" value="InterPro"/>
</dbReference>
<dbReference type="PANTHER" id="PTHR48021:SF24">
    <property type="entry name" value="MAJOR FACILITATOR SUPERFAMILY (MFS) PROFILE DOMAIN-CONTAINING PROTEIN"/>
    <property type="match status" value="1"/>
</dbReference>
<sequence length="488" mass="54963">MEENQTSLKQDVAGKKWMGLLPQALAVVVVTSLHLVIGQIIAYSGILIPQMLQEQNVTAANAIPITESDSAWIASAPVFAGLAASVLAGVLIDYLGRLKTIMLSGVSGVIGLLLIAVASNMSMIISGRIMMGITLMLIGNPTAVYISEISRPDVRGSFLIFVQVFMSIGMVLTYLKGWVIHWRTIAWLTNVYLVVPIIIIFFIPESPAWLVSKHKIKEAKKSLNWFYRYNTDCAKLVEEELISLENEQLQKLTEKKFNWKELFEMFVLPTFYKPFFILAAIFFFQQFSGTFAIIYNCVIFFKEIGTNIDPYLASIYISGIKVIMSFVTTVLMKKFNRRTLLVISAGSMALCMGVSGLNTYWIQHGTSTHTWIPLGCLLLYIAFSAMGITSVPFMIAVEMFPLKIRGVAYGLIITLMNLFTFAILQCYFPLYHLLGGSANLQYFFAVMSVAVMIIIYVFLPETHKKRLIDIENYFWKHTIFITSRTDRT</sequence>
<feature type="transmembrane region" description="Helical" evidence="6">
    <location>
        <begin position="339"/>
        <end position="360"/>
    </location>
</feature>
<dbReference type="EMBL" id="JARPUR010000004">
    <property type="protein sequence ID" value="KAK4878044.1"/>
    <property type="molecule type" value="Genomic_DNA"/>
</dbReference>
<dbReference type="FunFam" id="1.20.1250.20:FF:000249">
    <property type="entry name" value="facilitated trehalose transporter Tret1"/>
    <property type="match status" value="1"/>
</dbReference>
<feature type="transmembrane region" description="Helical" evidence="6">
    <location>
        <begin position="275"/>
        <end position="301"/>
    </location>
</feature>
<dbReference type="SUPFAM" id="SSF103473">
    <property type="entry name" value="MFS general substrate transporter"/>
    <property type="match status" value="1"/>
</dbReference>
<feature type="transmembrane region" description="Helical" evidence="6">
    <location>
        <begin position="158"/>
        <end position="179"/>
    </location>
</feature>
<dbReference type="InterPro" id="IPR020846">
    <property type="entry name" value="MFS_dom"/>
</dbReference>
<feature type="domain" description="Major facilitator superfamily (MFS) profile" evidence="7">
    <location>
        <begin position="24"/>
        <end position="463"/>
    </location>
</feature>
<evidence type="ECO:0000256" key="6">
    <source>
        <dbReference type="SAM" id="Phobius"/>
    </source>
</evidence>
<keyword evidence="2 6" id="KW-0812">Transmembrane</keyword>
<evidence type="ECO:0000313" key="8">
    <source>
        <dbReference type="EMBL" id="KAK4878044.1"/>
    </source>
</evidence>
<keyword evidence="4 6" id="KW-0472">Membrane</keyword>
<dbReference type="InterPro" id="IPR036259">
    <property type="entry name" value="MFS_trans_sf"/>
</dbReference>
<dbReference type="Pfam" id="PF00083">
    <property type="entry name" value="Sugar_tr"/>
    <property type="match status" value="1"/>
</dbReference>
<comment type="subcellular location">
    <subcellularLocation>
        <location evidence="1">Membrane</location>
        <topology evidence="1">Multi-pass membrane protein</topology>
    </subcellularLocation>
</comment>
<dbReference type="Proteomes" id="UP001353858">
    <property type="component" value="Unassembled WGS sequence"/>
</dbReference>
<name>A0AAN7PUZ4_9COLE</name>
<evidence type="ECO:0000256" key="3">
    <source>
        <dbReference type="ARBA" id="ARBA00022989"/>
    </source>
</evidence>
<keyword evidence="9" id="KW-1185">Reference proteome</keyword>
<feature type="transmembrane region" description="Helical" evidence="6">
    <location>
        <begin position="442"/>
        <end position="459"/>
    </location>
</feature>
<dbReference type="PRINTS" id="PR00171">
    <property type="entry name" value="SUGRTRNSPORT"/>
</dbReference>
<dbReference type="PROSITE" id="PS50850">
    <property type="entry name" value="MFS"/>
    <property type="match status" value="1"/>
</dbReference>
<comment type="caution">
    <text evidence="8">The sequence shown here is derived from an EMBL/GenBank/DDBJ whole genome shotgun (WGS) entry which is preliminary data.</text>
</comment>
<proteinExistence type="predicted"/>
<feature type="transmembrane region" description="Helical" evidence="6">
    <location>
        <begin position="125"/>
        <end position="146"/>
    </location>
</feature>
<dbReference type="PANTHER" id="PTHR48021">
    <property type="match status" value="1"/>
</dbReference>
<evidence type="ECO:0000256" key="1">
    <source>
        <dbReference type="ARBA" id="ARBA00004141"/>
    </source>
</evidence>
<organism evidence="8 9">
    <name type="scientific">Aquatica leii</name>
    <dbReference type="NCBI Taxonomy" id="1421715"/>
    <lineage>
        <taxon>Eukaryota</taxon>
        <taxon>Metazoa</taxon>
        <taxon>Ecdysozoa</taxon>
        <taxon>Arthropoda</taxon>
        <taxon>Hexapoda</taxon>
        <taxon>Insecta</taxon>
        <taxon>Pterygota</taxon>
        <taxon>Neoptera</taxon>
        <taxon>Endopterygota</taxon>
        <taxon>Coleoptera</taxon>
        <taxon>Polyphaga</taxon>
        <taxon>Elateriformia</taxon>
        <taxon>Elateroidea</taxon>
        <taxon>Lampyridae</taxon>
        <taxon>Luciolinae</taxon>
        <taxon>Aquatica</taxon>
    </lineage>
</organism>
<accession>A0AAN7PUZ4</accession>
<protein>
    <recommendedName>
        <fullName evidence="7">Major facilitator superfamily (MFS) profile domain-containing protein</fullName>
    </recommendedName>
</protein>
<evidence type="ECO:0000313" key="9">
    <source>
        <dbReference type="Proteomes" id="UP001353858"/>
    </source>
</evidence>
<dbReference type="InterPro" id="IPR005828">
    <property type="entry name" value="MFS_sugar_transport-like"/>
</dbReference>
<keyword evidence="3 6" id="KW-1133">Transmembrane helix</keyword>
<dbReference type="InterPro" id="IPR050549">
    <property type="entry name" value="MFS_Trehalose_Transporter"/>
</dbReference>
<feature type="transmembrane region" description="Helical" evidence="6">
    <location>
        <begin position="72"/>
        <end position="94"/>
    </location>
</feature>
<feature type="transmembrane region" description="Helical" evidence="6">
    <location>
        <begin position="191"/>
        <end position="211"/>
    </location>
</feature>
<dbReference type="Gene3D" id="1.20.1250.20">
    <property type="entry name" value="MFS general substrate transporter like domains"/>
    <property type="match status" value="1"/>
</dbReference>
<feature type="transmembrane region" description="Helical" evidence="6">
    <location>
        <begin position="24"/>
        <end position="52"/>
    </location>
</feature>
<gene>
    <name evidence="8" type="ORF">RN001_010550</name>
</gene>
<evidence type="ECO:0000256" key="2">
    <source>
        <dbReference type="ARBA" id="ARBA00022692"/>
    </source>
</evidence>
<evidence type="ECO:0000256" key="4">
    <source>
        <dbReference type="ARBA" id="ARBA00023136"/>
    </source>
</evidence>
<dbReference type="AlphaFoldDB" id="A0AAN7PUZ4"/>
<dbReference type="InterPro" id="IPR003663">
    <property type="entry name" value="Sugar/inositol_transpt"/>
</dbReference>
<reference evidence="9" key="1">
    <citation type="submission" date="2023-01" db="EMBL/GenBank/DDBJ databases">
        <title>Key to firefly adult light organ development and bioluminescence: homeobox transcription factors regulate luciferase expression and transportation to peroxisome.</title>
        <authorList>
            <person name="Fu X."/>
        </authorList>
    </citation>
    <scope>NUCLEOTIDE SEQUENCE [LARGE SCALE GENOMIC DNA]</scope>
</reference>
<dbReference type="GO" id="GO:0016020">
    <property type="term" value="C:membrane"/>
    <property type="evidence" value="ECO:0007669"/>
    <property type="project" value="UniProtKB-SubCell"/>
</dbReference>
<keyword evidence="5" id="KW-0325">Glycoprotein</keyword>
<evidence type="ECO:0000256" key="5">
    <source>
        <dbReference type="ARBA" id="ARBA00023180"/>
    </source>
</evidence>
<feature type="transmembrane region" description="Helical" evidence="6">
    <location>
        <begin position="372"/>
        <end position="395"/>
    </location>
</feature>
<evidence type="ECO:0000259" key="7">
    <source>
        <dbReference type="PROSITE" id="PS50850"/>
    </source>
</evidence>
<feature type="transmembrane region" description="Helical" evidence="6">
    <location>
        <begin position="101"/>
        <end position="119"/>
    </location>
</feature>